<dbReference type="Proteomes" id="UP000176976">
    <property type="component" value="Unassembled WGS sequence"/>
</dbReference>
<evidence type="ECO:0000313" key="2">
    <source>
        <dbReference type="Proteomes" id="UP000176976"/>
    </source>
</evidence>
<proteinExistence type="predicted"/>
<dbReference type="EMBL" id="MHJC01000026">
    <property type="protein sequence ID" value="OGY61285.1"/>
    <property type="molecule type" value="Genomic_DNA"/>
</dbReference>
<evidence type="ECO:0000313" key="1">
    <source>
        <dbReference type="EMBL" id="OGY61285.1"/>
    </source>
</evidence>
<dbReference type="AlphaFoldDB" id="A0A1G1Z9G1"/>
<accession>A0A1G1Z9G1</accession>
<organism evidence="1 2">
    <name type="scientific">Candidatus Colwellbacteria bacterium RIFCSPLOWO2_12_FULL_44_13</name>
    <dbReference type="NCBI Taxonomy" id="1797694"/>
    <lineage>
        <taxon>Bacteria</taxon>
        <taxon>Candidatus Colwelliibacteriota</taxon>
    </lineage>
</organism>
<sequence>MKKEFQLSSPDRLSSSEADMVRPMVYSVLEKLRQEANTAKEVELKFSSRTDIAPDNAEQAITDFRSAQKKVSVASQRLYGACRAARYFNLIPGDLSFCK</sequence>
<name>A0A1G1Z9G1_9BACT</name>
<protein>
    <submittedName>
        <fullName evidence="1">Uncharacterized protein</fullName>
    </submittedName>
</protein>
<reference evidence="1 2" key="1">
    <citation type="journal article" date="2016" name="Nat. Commun.">
        <title>Thousands of microbial genomes shed light on interconnected biogeochemical processes in an aquifer system.</title>
        <authorList>
            <person name="Anantharaman K."/>
            <person name="Brown C.T."/>
            <person name="Hug L.A."/>
            <person name="Sharon I."/>
            <person name="Castelle C.J."/>
            <person name="Probst A.J."/>
            <person name="Thomas B.C."/>
            <person name="Singh A."/>
            <person name="Wilkins M.J."/>
            <person name="Karaoz U."/>
            <person name="Brodie E.L."/>
            <person name="Williams K.H."/>
            <person name="Hubbard S.S."/>
            <person name="Banfield J.F."/>
        </authorList>
    </citation>
    <scope>NUCLEOTIDE SEQUENCE [LARGE SCALE GENOMIC DNA]</scope>
</reference>
<gene>
    <name evidence="1" type="ORF">A3H06_01020</name>
</gene>
<comment type="caution">
    <text evidence="1">The sequence shown here is derived from an EMBL/GenBank/DDBJ whole genome shotgun (WGS) entry which is preliminary data.</text>
</comment>